<dbReference type="InterPro" id="IPR000674">
    <property type="entry name" value="Ald_Oxase/Xan_DH_a/b"/>
</dbReference>
<evidence type="ECO:0000313" key="4">
    <source>
        <dbReference type="EMBL" id="CAB4901195.1"/>
    </source>
</evidence>
<evidence type="ECO:0000256" key="1">
    <source>
        <dbReference type="ARBA" id="ARBA00022505"/>
    </source>
</evidence>
<accession>A0A6J7G7K6</accession>
<dbReference type="Pfam" id="PF01315">
    <property type="entry name" value="Ald_Xan_dh_C"/>
    <property type="match status" value="1"/>
</dbReference>
<dbReference type="GO" id="GO:0016491">
    <property type="term" value="F:oxidoreductase activity"/>
    <property type="evidence" value="ECO:0007669"/>
    <property type="project" value="UniProtKB-KW"/>
</dbReference>
<dbReference type="AlphaFoldDB" id="A0A6J7G7K6"/>
<dbReference type="Gene3D" id="3.90.1170.50">
    <property type="entry name" value="Aldehyde oxidase/xanthine dehydrogenase, a/b hammerhead"/>
    <property type="match status" value="1"/>
</dbReference>
<proteinExistence type="predicted"/>
<dbReference type="GO" id="GO:0005506">
    <property type="term" value="F:iron ion binding"/>
    <property type="evidence" value="ECO:0007669"/>
    <property type="project" value="InterPro"/>
</dbReference>
<dbReference type="InterPro" id="IPR036856">
    <property type="entry name" value="Ald_Oxase/Xan_DH_a/b_sf"/>
</dbReference>
<reference evidence="4" key="1">
    <citation type="submission" date="2020-05" db="EMBL/GenBank/DDBJ databases">
        <authorList>
            <person name="Chiriac C."/>
            <person name="Salcher M."/>
            <person name="Ghai R."/>
            <person name="Kavagutti S V."/>
        </authorList>
    </citation>
    <scope>NUCLEOTIDE SEQUENCE</scope>
</reference>
<dbReference type="PANTHER" id="PTHR11908">
    <property type="entry name" value="XANTHINE DEHYDROGENASE"/>
    <property type="match status" value="1"/>
</dbReference>
<keyword evidence="1" id="KW-0500">Molybdenum</keyword>
<evidence type="ECO:0000256" key="2">
    <source>
        <dbReference type="ARBA" id="ARBA00023002"/>
    </source>
</evidence>
<sequence length="781" mass="82982">MTATTNPPDFSGSPGPRGSILGNAVRRFEDPKILRGEAVYFDDLSPTGLAHLVFVRSTIAHARVTNIDTREAETMPGVVAVYTHENIGLEPNVSFAMLPAGFARPPLANGTVRFVGDMVAAVIAETRAQAVDAAEMVIVDYDPLPVVVDPEAALADGAPILFPDLSTNVAIEFNFAEADPELMAEAEVVVSGRFVNQRVAPVPMEPNGIVVEFDKEKNLSLTVPTQAPFGVRDPVAKEFGLDPEKVRVRAPAVGGGFGAKSGCYVEYLVAISAARQLARPIKWTETRSENMLSMYHGRGQIQYVDMGLKRDGTITAVKVHVICEAGAYPSVGAFLPFLTRTMAQGVYEIPKVEFTSVSAATNTTPTAAYRGAGRPEATAFLERIIDMAADELEIDPVEIRRRNFIAPEKFPLTTVTGANYDVGDFNKALTEACRISGYEELRADQRSRRERGDTIELGIGVSTYVEITAGGQFQEFGAVKIQSDGTVEARVGTSSHGQGHATAFAMIVAELLGVAMEDVRVVQSDTALVPRGSGTSGSRSLQIGGSAIYNASVEVLEKAKVLAAHLLEANPDDIVLHDNARVGVSGVPASALSWADLAAAAHDPARRPAEWTDDEGLMSELDFNQGDATYPFGAHVAVVEVDTETGRVNLLRHIAVDDCGRVLNPLLVSGQQHGGVGQGAAQALYEGVSYDSDGNPLTGNLMDYAIPSAAEFPSFEVSNTETPTPLNPLGAKGIGESGTIGSTPAIQNAVVDALSAMGISHVDMPLLSLRVWQTIQDTRAK</sequence>
<dbReference type="Pfam" id="PF20256">
    <property type="entry name" value="MoCoBD_2"/>
    <property type="match status" value="1"/>
</dbReference>
<dbReference type="SUPFAM" id="SSF56003">
    <property type="entry name" value="Molybdenum cofactor-binding domain"/>
    <property type="match status" value="1"/>
</dbReference>
<keyword evidence="2" id="KW-0560">Oxidoreductase</keyword>
<protein>
    <submittedName>
        <fullName evidence="4">Unannotated protein</fullName>
    </submittedName>
</protein>
<dbReference type="InterPro" id="IPR037165">
    <property type="entry name" value="AldOxase/xan_DH_Mopterin-bd_sf"/>
</dbReference>
<gene>
    <name evidence="4" type="ORF">UFOPK3605_00487</name>
</gene>
<dbReference type="InterPro" id="IPR016208">
    <property type="entry name" value="Ald_Oxase/xanthine_DH-like"/>
</dbReference>
<dbReference type="InterPro" id="IPR008274">
    <property type="entry name" value="AldOxase/xan_DH_MoCoBD1"/>
</dbReference>
<dbReference type="InterPro" id="IPR046867">
    <property type="entry name" value="AldOxase/xan_DH_MoCoBD2"/>
</dbReference>
<name>A0A6J7G7K6_9ZZZZ</name>
<dbReference type="EMBL" id="CAFBMM010000014">
    <property type="protein sequence ID" value="CAB4901195.1"/>
    <property type="molecule type" value="Genomic_DNA"/>
</dbReference>
<dbReference type="Gene3D" id="3.30.365.10">
    <property type="entry name" value="Aldehyde oxidase/xanthine dehydrogenase, molybdopterin binding domain"/>
    <property type="match status" value="4"/>
</dbReference>
<dbReference type="PANTHER" id="PTHR11908:SF132">
    <property type="entry name" value="ALDEHYDE OXIDASE 1-RELATED"/>
    <property type="match status" value="1"/>
</dbReference>
<evidence type="ECO:0000259" key="3">
    <source>
        <dbReference type="SMART" id="SM01008"/>
    </source>
</evidence>
<dbReference type="Pfam" id="PF02738">
    <property type="entry name" value="MoCoBD_1"/>
    <property type="match status" value="1"/>
</dbReference>
<organism evidence="4">
    <name type="scientific">freshwater metagenome</name>
    <dbReference type="NCBI Taxonomy" id="449393"/>
    <lineage>
        <taxon>unclassified sequences</taxon>
        <taxon>metagenomes</taxon>
        <taxon>ecological metagenomes</taxon>
    </lineage>
</organism>
<dbReference type="SUPFAM" id="SSF54665">
    <property type="entry name" value="CO dehydrogenase molybdoprotein N-domain-like"/>
    <property type="match status" value="1"/>
</dbReference>
<dbReference type="SMART" id="SM01008">
    <property type="entry name" value="Ald_Xan_dh_C"/>
    <property type="match status" value="1"/>
</dbReference>
<feature type="domain" description="Aldehyde oxidase/xanthine dehydrogenase a/b hammerhead" evidence="3">
    <location>
        <begin position="35"/>
        <end position="145"/>
    </location>
</feature>